<accession>A0A3M7QRT1</accession>
<organism evidence="1 2">
    <name type="scientific">Brachionus plicatilis</name>
    <name type="common">Marine rotifer</name>
    <name type="synonym">Brachionus muelleri</name>
    <dbReference type="NCBI Taxonomy" id="10195"/>
    <lineage>
        <taxon>Eukaryota</taxon>
        <taxon>Metazoa</taxon>
        <taxon>Spiralia</taxon>
        <taxon>Gnathifera</taxon>
        <taxon>Rotifera</taxon>
        <taxon>Eurotatoria</taxon>
        <taxon>Monogononta</taxon>
        <taxon>Pseudotrocha</taxon>
        <taxon>Ploima</taxon>
        <taxon>Brachionidae</taxon>
        <taxon>Brachionus</taxon>
    </lineage>
</organism>
<dbReference type="Proteomes" id="UP000276133">
    <property type="component" value="Unassembled WGS sequence"/>
</dbReference>
<reference evidence="1 2" key="1">
    <citation type="journal article" date="2018" name="Sci. Rep.">
        <title>Genomic signatures of local adaptation to the degree of environmental predictability in rotifers.</title>
        <authorList>
            <person name="Franch-Gras L."/>
            <person name="Hahn C."/>
            <person name="Garcia-Roger E.M."/>
            <person name="Carmona M.J."/>
            <person name="Serra M."/>
            <person name="Gomez A."/>
        </authorList>
    </citation>
    <scope>NUCLEOTIDE SEQUENCE [LARGE SCALE GENOMIC DNA]</scope>
    <source>
        <strain evidence="1">HYR1</strain>
    </source>
</reference>
<proteinExistence type="predicted"/>
<keyword evidence="2" id="KW-1185">Reference proteome</keyword>
<dbReference type="EMBL" id="REGN01005300">
    <property type="protein sequence ID" value="RNA13919.1"/>
    <property type="molecule type" value="Genomic_DNA"/>
</dbReference>
<gene>
    <name evidence="1" type="ORF">BpHYR1_016107</name>
</gene>
<evidence type="ECO:0000313" key="2">
    <source>
        <dbReference type="Proteomes" id="UP000276133"/>
    </source>
</evidence>
<evidence type="ECO:0000313" key="1">
    <source>
        <dbReference type="EMBL" id="RNA13919.1"/>
    </source>
</evidence>
<comment type="caution">
    <text evidence="1">The sequence shown here is derived from an EMBL/GenBank/DDBJ whole genome shotgun (WGS) entry which is preliminary data.</text>
</comment>
<name>A0A3M7QRT1_BRAPC</name>
<dbReference type="AlphaFoldDB" id="A0A3M7QRT1"/>
<sequence>MLINIIAFVTIVNQDLNHEILKSYKIIYRFIFKLSIELKRTQSMYGSDLFKEFKETSKLTIQILT</sequence>
<protein>
    <submittedName>
        <fullName evidence="1">Uncharacterized protein</fullName>
    </submittedName>
</protein>